<evidence type="ECO:0000313" key="2">
    <source>
        <dbReference type="Proteomes" id="UP001152795"/>
    </source>
</evidence>
<organism evidence="1 2">
    <name type="scientific">Paramuricea clavata</name>
    <name type="common">Red gorgonian</name>
    <name type="synonym">Violescent sea-whip</name>
    <dbReference type="NCBI Taxonomy" id="317549"/>
    <lineage>
        <taxon>Eukaryota</taxon>
        <taxon>Metazoa</taxon>
        <taxon>Cnidaria</taxon>
        <taxon>Anthozoa</taxon>
        <taxon>Octocorallia</taxon>
        <taxon>Malacalcyonacea</taxon>
        <taxon>Plexauridae</taxon>
        <taxon>Paramuricea</taxon>
    </lineage>
</organism>
<feature type="non-terminal residue" evidence="1">
    <location>
        <position position="215"/>
    </location>
</feature>
<dbReference type="EMBL" id="CACRXK020009414">
    <property type="protein sequence ID" value="CAB4017122.1"/>
    <property type="molecule type" value="Genomic_DNA"/>
</dbReference>
<sequence length="215" mass="25490">MSDLLEDYRKRKLDWKLKLVTESPLSYVRRQADLVNEILFCVEIPWGLLNLWKTILEHTSCENANIYNYVDLVNATVVDQWCKIKRDNQRINELLCKQCSYVSSVHKKAKGRKKNNLLNDNVYKLSVKRGEVVEVKSNQELDSKLQFVNEEFENFKRNYNDLDKAKTKLYEEMSSEIIKLKEVQELTEVNKNLIDYIDTLEKNNSMKCQGKKFHE</sequence>
<accession>A0A7D9IYU9</accession>
<dbReference type="AlphaFoldDB" id="A0A7D9IYU9"/>
<dbReference type="OrthoDB" id="5983224at2759"/>
<dbReference type="Proteomes" id="UP001152795">
    <property type="component" value="Unassembled WGS sequence"/>
</dbReference>
<protein>
    <submittedName>
        <fullName evidence="1">Uncharacterized protein</fullName>
    </submittedName>
</protein>
<proteinExistence type="predicted"/>
<comment type="caution">
    <text evidence="1">The sequence shown here is derived from an EMBL/GenBank/DDBJ whole genome shotgun (WGS) entry which is preliminary data.</text>
</comment>
<gene>
    <name evidence="1" type="ORF">PACLA_8A003971</name>
</gene>
<name>A0A7D9IYU9_PARCT</name>
<keyword evidence="2" id="KW-1185">Reference proteome</keyword>
<evidence type="ECO:0000313" key="1">
    <source>
        <dbReference type="EMBL" id="CAB4017122.1"/>
    </source>
</evidence>
<reference evidence="1" key="1">
    <citation type="submission" date="2020-04" db="EMBL/GenBank/DDBJ databases">
        <authorList>
            <person name="Alioto T."/>
            <person name="Alioto T."/>
            <person name="Gomez Garrido J."/>
        </authorList>
    </citation>
    <scope>NUCLEOTIDE SEQUENCE</scope>
    <source>
        <strain evidence="1">A484AB</strain>
    </source>
</reference>